<feature type="transmembrane region" description="Helical" evidence="1">
    <location>
        <begin position="12"/>
        <end position="35"/>
    </location>
</feature>
<proteinExistence type="predicted"/>
<protein>
    <submittedName>
        <fullName evidence="2">Uncharacterized protein</fullName>
    </submittedName>
</protein>
<keyword evidence="1" id="KW-0472">Membrane</keyword>
<keyword evidence="1" id="KW-0812">Transmembrane</keyword>
<evidence type="ECO:0000256" key="1">
    <source>
        <dbReference type="SAM" id="Phobius"/>
    </source>
</evidence>
<gene>
    <name evidence="2" type="ORF">UT17_C0007G0023</name>
</gene>
<accession>A0A0G0LKE5</accession>
<organism evidence="2 3">
    <name type="scientific">Candidatus Woesebacteria bacterium GW2011_GWB1_39_10</name>
    <dbReference type="NCBI Taxonomy" id="1618572"/>
    <lineage>
        <taxon>Bacteria</taxon>
        <taxon>Candidatus Woeseibacteriota</taxon>
    </lineage>
</organism>
<evidence type="ECO:0000313" key="3">
    <source>
        <dbReference type="Proteomes" id="UP000034774"/>
    </source>
</evidence>
<evidence type="ECO:0000313" key="2">
    <source>
        <dbReference type="EMBL" id="KKQ91497.1"/>
    </source>
</evidence>
<dbReference type="Proteomes" id="UP000034774">
    <property type="component" value="Unassembled WGS sequence"/>
</dbReference>
<keyword evidence="1" id="KW-1133">Transmembrane helix</keyword>
<dbReference type="EMBL" id="LBVU01000007">
    <property type="protein sequence ID" value="KKQ91497.1"/>
    <property type="molecule type" value="Genomic_DNA"/>
</dbReference>
<feature type="transmembrane region" description="Helical" evidence="1">
    <location>
        <begin position="351"/>
        <end position="372"/>
    </location>
</feature>
<feature type="transmembrane region" description="Helical" evidence="1">
    <location>
        <begin position="378"/>
        <end position="395"/>
    </location>
</feature>
<comment type="caution">
    <text evidence="2">The sequence shown here is derived from an EMBL/GenBank/DDBJ whole genome shotgun (WGS) entry which is preliminary data.</text>
</comment>
<feature type="transmembrane region" description="Helical" evidence="1">
    <location>
        <begin position="202"/>
        <end position="220"/>
    </location>
</feature>
<dbReference type="STRING" id="1618572.UT17_C0007G0023"/>
<sequence length="405" mass="47641">MATEQSLRKKIIINLVIPLILFFGWFGLIFFQAYLIEKVFTILTREYSRNSLTVIPQGEIYQDSKIIGEFISTDNNMGIVGFRFWTFYRLNDDYLIFRIRDKNSKEWYYQNKYKADQFQPNQYFTFGFPIILDSKGKTYVFEIESSQGRPGVAVGVSEVNPTFIIKYKYSRKEVTSSTTNFIRFSSVKFINLLSNAEFKATTFIYLTPLLIYIITLTQFYRTLEKKFVKFLYERVKFVKMVMDKNKLDFEDPVNVLLKGIFLAVLYKYQKNDKRIVRELEVITEMIVTLFGVSTFKFIELFSKHPKVMSVVVLIIGSTIDSQFVKTGDLTIVTLLTLWIYNILKYKLEDKLFFVLSLFFLVMSGVFFNYNFSTISERYGAWAWIFLTITVILNVARFKNNPDPGN</sequence>
<dbReference type="AlphaFoldDB" id="A0A0G0LKE5"/>
<reference evidence="2 3" key="1">
    <citation type="journal article" date="2015" name="Nature">
        <title>rRNA introns, odd ribosomes, and small enigmatic genomes across a large radiation of phyla.</title>
        <authorList>
            <person name="Brown C.T."/>
            <person name="Hug L.A."/>
            <person name="Thomas B.C."/>
            <person name="Sharon I."/>
            <person name="Castelle C.J."/>
            <person name="Singh A."/>
            <person name="Wilkins M.J."/>
            <person name="Williams K.H."/>
            <person name="Banfield J.F."/>
        </authorList>
    </citation>
    <scope>NUCLEOTIDE SEQUENCE [LARGE SCALE GENOMIC DNA]</scope>
</reference>
<name>A0A0G0LKE5_9BACT</name>